<keyword evidence="2 5" id="KW-0472">Membrane</keyword>
<evidence type="ECO:0000313" key="7">
    <source>
        <dbReference type="EMBL" id="KAG9272930.1"/>
    </source>
</evidence>
<dbReference type="PROSITE" id="PS50835">
    <property type="entry name" value="IG_LIKE"/>
    <property type="match status" value="1"/>
</dbReference>
<dbReference type="PANTHER" id="PTHR24100">
    <property type="entry name" value="BUTYROPHILIN"/>
    <property type="match status" value="1"/>
</dbReference>
<evidence type="ECO:0000313" key="8">
    <source>
        <dbReference type="Proteomes" id="UP000752171"/>
    </source>
</evidence>
<dbReference type="EMBL" id="JAICCE010000009">
    <property type="protein sequence ID" value="KAG9272930.1"/>
    <property type="molecule type" value="Genomic_DNA"/>
</dbReference>
<gene>
    <name evidence="7" type="ORF">AMEX_G12011</name>
</gene>
<name>A0A8T2LN96_ASTMX</name>
<feature type="compositionally biased region" description="Basic residues" evidence="4">
    <location>
        <begin position="206"/>
        <end position="216"/>
    </location>
</feature>
<dbReference type="Pfam" id="PF07686">
    <property type="entry name" value="V-set"/>
    <property type="match status" value="1"/>
</dbReference>
<feature type="compositionally biased region" description="Polar residues" evidence="4">
    <location>
        <begin position="217"/>
        <end position="229"/>
    </location>
</feature>
<dbReference type="InterPro" id="IPR050504">
    <property type="entry name" value="IgSF_BTN/MOG"/>
</dbReference>
<dbReference type="GO" id="GO:0016020">
    <property type="term" value="C:membrane"/>
    <property type="evidence" value="ECO:0007669"/>
    <property type="project" value="UniProtKB-SubCell"/>
</dbReference>
<evidence type="ECO:0000259" key="6">
    <source>
        <dbReference type="PROSITE" id="PS50835"/>
    </source>
</evidence>
<keyword evidence="3" id="KW-0393">Immunoglobulin domain</keyword>
<dbReference type="AlphaFoldDB" id="A0A8T2LN96"/>
<reference evidence="7 8" key="1">
    <citation type="submission" date="2021-07" db="EMBL/GenBank/DDBJ databases">
        <authorList>
            <person name="Imarazene B."/>
            <person name="Zahm M."/>
            <person name="Klopp C."/>
            <person name="Cabau C."/>
            <person name="Beille S."/>
            <person name="Jouanno E."/>
            <person name="Castinel A."/>
            <person name="Lluch J."/>
            <person name="Gil L."/>
            <person name="Kuchtly C."/>
            <person name="Lopez Roques C."/>
            <person name="Donnadieu C."/>
            <person name="Parrinello H."/>
            <person name="Journot L."/>
            <person name="Du K."/>
            <person name="Schartl M."/>
            <person name="Retaux S."/>
            <person name="Guiguen Y."/>
        </authorList>
    </citation>
    <scope>NUCLEOTIDE SEQUENCE [LARGE SCALE GENOMIC DNA]</scope>
    <source>
        <strain evidence="7">Pach_M1</strain>
        <tissue evidence="7">Testis</tissue>
    </source>
</reference>
<dbReference type="SUPFAM" id="SSF48726">
    <property type="entry name" value="Immunoglobulin"/>
    <property type="match status" value="1"/>
</dbReference>
<dbReference type="Proteomes" id="UP000752171">
    <property type="component" value="Unassembled WGS sequence"/>
</dbReference>
<sequence length="238" mass="27594">MGSYQCRCDEKPICDVRLTVLVPISVKASVLDRVILPCYWNTMKDKAQFQWNMKDQMVLHFEDGKLTMGKDFEERFFYSEEGYWEGNLSLIINQVCSSDEGLYRCFVNKDDKGYPHSYILSVENPKDVPYYQNIYFYTSVVLALPYGCMFIFKVFSHCCAKNLNCTWLGKKKLATNVFLKSVRVSLPNEDLSSERKPLNSHETNPHKSKLKRRSKGRPNTWSGNPSIPSLNAYKSDEK</sequence>
<accession>A0A8T2LN96</accession>
<evidence type="ECO:0000256" key="5">
    <source>
        <dbReference type="SAM" id="Phobius"/>
    </source>
</evidence>
<dbReference type="InterPro" id="IPR036179">
    <property type="entry name" value="Ig-like_dom_sf"/>
</dbReference>
<feature type="region of interest" description="Disordered" evidence="4">
    <location>
        <begin position="190"/>
        <end position="238"/>
    </location>
</feature>
<comment type="subcellular location">
    <subcellularLocation>
        <location evidence="1">Membrane</location>
    </subcellularLocation>
</comment>
<evidence type="ECO:0000256" key="3">
    <source>
        <dbReference type="ARBA" id="ARBA00023319"/>
    </source>
</evidence>
<evidence type="ECO:0000256" key="2">
    <source>
        <dbReference type="ARBA" id="ARBA00023136"/>
    </source>
</evidence>
<dbReference type="KEGG" id="amex:103036856"/>
<keyword evidence="5" id="KW-1133">Transmembrane helix</keyword>
<evidence type="ECO:0000256" key="4">
    <source>
        <dbReference type="SAM" id="MobiDB-lite"/>
    </source>
</evidence>
<dbReference type="InterPro" id="IPR007110">
    <property type="entry name" value="Ig-like_dom"/>
</dbReference>
<protein>
    <recommendedName>
        <fullName evidence="6">Ig-like domain-containing protein</fullName>
    </recommendedName>
</protein>
<comment type="caution">
    <text evidence="7">The sequence shown here is derived from an EMBL/GenBank/DDBJ whole genome shotgun (WGS) entry which is preliminary data.</text>
</comment>
<dbReference type="InterPro" id="IPR013106">
    <property type="entry name" value="Ig_V-set"/>
</dbReference>
<dbReference type="InterPro" id="IPR013783">
    <property type="entry name" value="Ig-like_fold"/>
</dbReference>
<feature type="domain" description="Ig-like" evidence="6">
    <location>
        <begin position="32"/>
        <end position="121"/>
    </location>
</feature>
<evidence type="ECO:0000256" key="1">
    <source>
        <dbReference type="ARBA" id="ARBA00004370"/>
    </source>
</evidence>
<keyword evidence="5" id="KW-0812">Transmembrane</keyword>
<feature type="transmembrane region" description="Helical" evidence="5">
    <location>
        <begin position="134"/>
        <end position="155"/>
    </location>
</feature>
<proteinExistence type="predicted"/>
<organism evidence="7 8">
    <name type="scientific">Astyanax mexicanus</name>
    <name type="common">Blind cave fish</name>
    <name type="synonym">Astyanax fasciatus mexicanus</name>
    <dbReference type="NCBI Taxonomy" id="7994"/>
    <lineage>
        <taxon>Eukaryota</taxon>
        <taxon>Metazoa</taxon>
        <taxon>Chordata</taxon>
        <taxon>Craniata</taxon>
        <taxon>Vertebrata</taxon>
        <taxon>Euteleostomi</taxon>
        <taxon>Actinopterygii</taxon>
        <taxon>Neopterygii</taxon>
        <taxon>Teleostei</taxon>
        <taxon>Ostariophysi</taxon>
        <taxon>Characiformes</taxon>
        <taxon>Characoidei</taxon>
        <taxon>Acestrorhamphidae</taxon>
        <taxon>Acestrorhamphinae</taxon>
        <taxon>Astyanax</taxon>
    </lineage>
</organism>
<dbReference type="Gene3D" id="2.60.40.10">
    <property type="entry name" value="Immunoglobulins"/>
    <property type="match status" value="1"/>
</dbReference>
<feature type="compositionally biased region" description="Basic and acidic residues" evidence="4">
    <location>
        <begin position="192"/>
        <end position="205"/>
    </location>
</feature>